<proteinExistence type="predicted"/>
<dbReference type="EMBL" id="DTCM01000004">
    <property type="protein sequence ID" value="HGL40100.1"/>
    <property type="molecule type" value="Genomic_DNA"/>
</dbReference>
<reference evidence="3" key="1">
    <citation type="journal article" date="2020" name="mSystems">
        <title>Genome- and Community-Level Interaction Insights into Carbon Utilization and Element Cycling Functions of Hydrothermarchaeota in Hydrothermal Sediment.</title>
        <authorList>
            <person name="Zhou Z."/>
            <person name="Liu Y."/>
            <person name="Xu W."/>
            <person name="Pan J."/>
            <person name="Luo Z.H."/>
            <person name="Li M."/>
        </authorList>
    </citation>
    <scope>NUCLEOTIDE SEQUENCE [LARGE SCALE GENOMIC DNA]</scope>
    <source>
        <strain evidence="3">SpSt-613</strain>
        <strain evidence="2">SpSt-669</strain>
    </source>
</reference>
<dbReference type="CDD" id="cd04182">
    <property type="entry name" value="GT_2_like_f"/>
    <property type="match status" value="1"/>
</dbReference>
<gene>
    <name evidence="3" type="ORF">ENT82_00640</name>
    <name evidence="2" type="ORF">ENU43_00285</name>
</gene>
<dbReference type="PANTHER" id="PTHR43777">
    <property type="entry name" value="MOLYBDENUM COFACTOR CYTIDYLYLTRANSFERASE"/>
    <property type="match status" value="1"/>
</dbReference>
<evidence type="ECO:0000313" key="3">
    <source>
        <dbReference type="EMBL" id="HGN89626.1"/>
    </source>
</evidence>
<evidence type="ECO:0000313" key="2">
    <source>
        <dbReference type="EMBL" id="HGL40100.1"/>
    </source>
</evidence>
<dbReference type="AlphaFoldDB" id="A0A7C4E106"/>
<name>A0A7C4E106_CALS0</name>
<dbReference type="PANTHER" id="PTHR43777:SF1">
    <property type="entry name" value="MOLYBDENUM COFACTOR CYTIDYLYLTRANSFERASE"/>
    <property type="match status" value="1"/>
</dbReference>
<feature type="domain" description="MobA-like NTP transferase" evidence="1">
    <location>
        <begin position="23"/>
        <end position="177"/>
    </location>
</feature>
<accession>A0A7C4E106</accession>
<dbReference type="EMBL" id="DTAD01000009">
    <property type="protein sequence ID" value="HGN89626.1"/>
    <property type="molecule type" value="Genomic_DNA"/>
</dbReference>
<dbReference type="InterPro" id="IPR029044">
    <property type="entry name" value="Nucleotide-diphossugar_trans"/>
</dbReference>
<protein>
    <submittedName>
        <fullName evidence="3">Nucleotidyltransferase family protein</fullName>
    </submittedName>
</protein>
<dbReference type="InterPro" id="IPR025877">
    <property type="entry name" value="MobA-like_NTP_Trfase"/>
</dbReference>
<dbReference type="SUPFAM" id="SSF53448">
    <property type="entry name" value="Nucleotide-diphospho-sugar transferases"/>
    <property type="match status" value="1"/>
</dbReference>
<sequence length="215" mass="23853">MMSRVLNFFKWSTYPCIVFGVAAAVLASGFAKRFGADKLSTMLGGKPLYMWALEATALCDYRAFVIRPEQLGKYSLPEGVSVLVNRRADKGMSEALKLAVSWTPYQASGLLAVLGDMPFTKPVVQKLLKVFSETGAEAVAVGLDGKPMTPSVFSRGVFHRLLNLRGDVGARAVLSEIKTVLVDVEEWMLLDIDKVEDLKEAEKRLELWRRLQHVD</sequence>
<dbReference type="Gene3D" id="3.90.550.10">
    <property type="entry name" value="Spore Coat Polysaccharide Biosynthesis Protein SpsA, Chain A"/>
    <property type="match status" value="1"/>
</dbReference>
<comment type="caution">
    <text evidence="3">The sequence shown here is derived from an EMBL/GenBank/DDBJ whole genome shotgun (WGS) entry which is preliminary data.</text>
</comment>
<evidence type="ECO:0000259" key="1">
    <source>
        <dbReference type="Pfam" id="PF12804"/>
    </source>
</evidence>
<keyword evidence="3" id="KW-0808">Transferase</keyword>
<dbReference type="Pfam" id="PF12804">
    <property type="entry name" value="NTP_transf_3"/>
    <property type="match status" value="1"/>
</dbReference>
<organism evidence="3">
    <name type="scientific">Caldiarchaeum subterraneum</name>
    <dbReference type="NCBI Taxonomy" id="311458"/>
    <lineage>
        <taxon>Archaea</taxon>
        <taxon>Nitrososphaerota</taxon>
        <taxon>Candidatus Caldarchaeales</taxon>
        <taxon>Candidatus Caldarchaeaceae</taxon>
        <taxon>Candidatus Caldarchaeum</taxon>
    </lineage>
</organism>
<dbReference type="GO" id="GO:0016779">
    <property type="term" value="F:nucleotidyltransferase activity"/>
    <property type="evidence" value="ECO:0007669"/>
    <property type="project" value="UniProtKB-ARBA"/>
</dbReference>